<dbReference type="InterPro" id="IPR002156">
    <property type="entry name" value="RNaseH_domain"/>
</dbReference>
<dbReference type="InterPro" id="IPR053151">
    <property type="entry name" value="RNase_H-like"/>
</dbReference>
<dbReference type="CDD" id="cd06222">
    <property type="entry name" value="RNase_H_like"/>
    <property type="match status" value="1"/>
</dbReference>
<evidence type="ECO:0000259" key="1">
    <source>
        <dbReference type="PROSITE" id="PS50879"/>
    </source>
</evidence>
<keyword evidence="3" id="KW-1185">Reference proteome</keyword>
<name>A0AAD5NWR6_ACENE</name>
<organism evidence="2 3">
    <name type="scientific">Acer negundo</name>
    <name type="common">Box elder</name>
    <dbReference type="NCBI Taxonomy" id="4023"/>
    <lineage>
        <taxon>Eukaryota</taxon>
        <taxon>Viridiplantae</taxon>
        <taxon>Streptophyta</taxon>
        <taxon>Embryophyta</taxon>
        <taxon>Tracheophyta</taxon>
        <taxon>Spermatophyta</taxon>
        <taxon>Magnoliopsida</taxon>
        <taxon>eudicotyledons</taxon>
        <taxon>Gunneridae</taxon>
        <taxon>Pentapetalae</taxon>
        <taxon>rosids</taxon>
        <taxon>malvids</taxon>
        <taxon>Sapindales</taxon>
        <taxon>Sapindaceae</taxon>
        <taxon>Hippocastanoideae</taxon>
        <taxon>Acereae</taxon>
        <taxon>Acer</taxon>
    </lineage>
</organism>
<dbReference type="PANTHER" id="PTHR47723:SF19">
    <property type="entry name" value="POLYNUCLEOTIDYL TRANSFERASE, RIBONUCLEASE H-LIKE SUPERFAMILY PROTEIN"/>
    <property type="match status" value="1"/>
</dbReference>
<dbReference type="PROSITE" id="PS50879">
    <property type="entry name" value="RNASE_H_1"/>
    <property type="match status" value="1"/>
</dbReference>
<comment type="caution">
    <text evidence="2">The sequence shown here is derived from an EMBL/GenBank/DDBJ whole genome shotgun (WGS) entry which is preliminary data.</text>
</comment>
<sequence>MRWKEDKILDRVGWEGKVSYDIFPKNLCLGFKKDGLVSEFGEWHGQVWCWKVLLRKRLFNYEVDQWKDFIGRLEEFKLRPFFSYTRAWSYCSNGSFSVGSFCRCLENETQDWLEKYSFILQGVCLYKIEMFRWQLLIGGNHGERDGLIRFGEVAWRGGMFLAMQIRLWWSGLMVGQVCVRILTKKEHGIPFSLQLCGLFGNREIRLCSRIKSWGLVKRWIWLGSGWLCGSSTLGKEPLILFLLCCWISVPAALLQTLQKLPGRMFGPSPLSRDVLKFNVDGSVKGNPGYAGICGVMRDHSGKVVGSFSKHIGFADANSAEIAAIHQACVLCAGSPNLVGKKVIIISDSMTAISWVNGSNLGSLKHVNLIYDIKSLLHFLGRTVVGFNSRSTNNLMDCLAQRASNREGDFVI</sequence>
<dbReference type="GO" id="GO:0003676">
    <property type="term" value="F:nucleic acid binding"/>
    <property type="evidence" value="ECO:0007669"/>
    <property type="project" value="InterPro"/>
</dbReference>
<evidence type="ECO:0000313" key="2">
    <source>
        <dbReference type="EMBL" id="KAI9185523.1"/>
    </source>
</evidence>
<dbReference type="PANTHER" id="PTHR47723">
    <property type="entry name" value="OS05G0353850 PROTEIN"/>
    <property type="match status" value="1"/>
</dbReference>
<dbReference type="AlphaFoldDB" id="A0AAD5NWR6"/>
<accession>A0AAD5NWR6</accession>
<dbReference type="InterPro" id="IPR036397">
    <property type="entry name" value="RNaseH_sf"/>
</dbReference>
<gene>
    <name evidence="2" type="ORF">LWI28_008118</name>
</gene>
<dbReference type="SUPFAM" id="SSF53098">
    <property type="entry name" value="Ribonuclease H-like"/>
    <property type="match status" value="1"/>
</dbReference>
<protein>
    <recommendedName>
        <fullName evidence="1">RNase H type-1 domain-containing protein</fullName>
    </recommendedName>
</protein>
<dbReference type="Pfam" id="PF13456">
    <property type="entry name" value="RVT_3"/>
    <property type="match status" value="1"/>
</dbReference>
<dbReference type="InterPro" id="IPR044730">
    <property type="entry name" value="RNase_H-like_dom_plant"/>
</dbReference>
<feature type="domain" description="RNase H type-1" evidence="1">
    <location>
        <begin position="271"/>
        <end position="404"/>
    </location>
</feature>
<dbReference type="EMBL" id="JAJSOW010000100">
    <property type="protein sequence ID" value="KAI9185523.1"/>
    <property type="molecule type" value="Genomic_DNA"/>
</dbReference>
<dbReference type="Proteomes" id="UP001064489">
    <property type="component" value="Chromosome 3"/>
</dbReference>
<reference evidence="2" key="2">
    <citation type="submission" date="2023-02" db="EMBL/GenBank/DDBJ databases">
        <authorList>
            <person name="Swenson N.G."/>
            <person name="Wegrzyn J.L."/>
            <person name="Mcevoy S.L."/>
        </authorList>
    </citation>
    <scope>NUCLEOTIDE SEQUENCE</scope>
    <source>
        <strain evidence="2">91603</strain>
        <tissue evidence="2">Leaf</tissue>
    </source>
</reference>
<dbReference type="Gene3D" id="3.30.420.10">
    <property type="entry name" value="Ribonuclease H-like superfamily/Ribonuclease H"/>
    <property type="match status" value="1"/>
</dbReference>
<proteinExistence type="predicted"/>
<dbReference type="InterPro" id="IPR012337">
    <property type="entry name" value="RNaseH-like_sf"/>
</dbReference>
<dbReference type="GO" id="GO:0004523">
    <property type="term" value="F:RNA-DNA hybrid ribonuclease activity"/>
    <property type="evidence" value="ECO:0007669"/>
    <property type="project" value="InterPro"/>
</dbReference>
<reference evidence="2" key="1">
    <citation type="journal article" date="2022" name="Plant J.">
        <title>Strategies of tolerance reflected in two North American maple genomes.</title>
        <authorList>
            <person name="McEvoy S.L."/>
            <person name="Sezen U.U."/>
            <person name="Trouern-Trend A."/>
            <person name="McMahon S.M."/>
            <person name="Schaberg P.G."/>
            <person name="Yang J."/>
            <person name="Wegrzyn J.L."/>
            <person name="Swenson N.G."/>
        </authorList>
    </citation>
    <scope>NUCLEOTIDE SEQUENCE</scope>
    <source>
        <strain evidence="2">91603</strain>
    </source>
</reference>
<evidence type="ECO:0000313" key="3">
    <source>
        <dbReference type="Proteomes" id="UP001064489"/>
    </source>
</evidence>